<dbReference type="RefSeq" id="WP_132117063.1">
    <property type="nucleotide sequence ID" value="NZ_SLWS01000004.1"/>
</dbReference>
<proteinExistence type="predicted"/>
<dbReference type="Proteomes" id="UP000295680">
    <property type="component" value="Unassembled WGS sequence"/>
</dbReference>
<evidence type="ECO:0000313" key="2">
    <source>
        <dbReference type="Proteomes" id="UP000295680"/>
    </source>
</evidence>
<comment type="caution">
    <text evidence="1">The sequence shown here is derived from an EMBL/GenBank/DDBJ whole genome shotgun (WGS) entry which is preliminary data.</text>
</comment>
<protein>
    <submittedName>
        <fullName evidence="1">Uncharacterized protein</fullName>
    </submittedName>
</protein>
<dbReference type="OrthoDB" id="54058at2"/>
<keyword evidence="2" id="KW-1185">Reference proteome</keyword>
<gene>
    <name evidence="1" type="ORF">EV192_104114</name>
</gene>
<name>A0A4R2JHE8_9PSEU</name>
<dbReference type="EMBL" id="SLWS01000004">
    <property type="protein sequence ID" value="TCO59273.1"/>
    <property type="molecule type" value="Genomic_DNA"/>
</dbReference>
<accession>A0A4R2JHE8</accession>
<organism evidence="1 2">
    <name type="scientific">Actinocrispum wychmicini</name>
    <dbReference type="NCBI Taxonomy" id="1213861"/>
    <lineage>
        <taxon>Bacteria</taxon>
        <taxon>Bacillati</taxon>
        <taxon>Actinomycetota</taxon>
        <taxon>Actinomycetes</taxon>
        <taxon>Pseudonocardiales</taxon>
        <taxon>Pseudonocardiaceae</taxon>
        <taxon>Actinocrispum</taxon>
    </lineage>
</organism>
<reference evidence="1 2" key="1">
    <citation type="submission" date="2019-03" db="EMBL/GenBank/DDBJ databases">
        <title>Genomic Encyclopedia of Type Strains, Phase IV (KMG-IV): sequencing the most valuable type-strain genomes for metagenomic binning, comparative biology and taxonomic classification.</title>
        <authorList>
            <person name="Goeker M."/>
        </authorList>
    </citation>
    <scope>NUCLEOTIDE SEQUENCE [LARGE SCALE GENOMIC DNA]</scope>
    <source>
        <strain evidence="1 2">DSM 45934</strain>
    </source>
</reference>
<evidence type="ECO:0000313" key="1">
    <source>
        <dbReference type="EMBL" id="TCO59273.1"/>
    </source>
</evidence>
<sequence length="69" mass="7251">MPDSRAVEHLTVDEAVNSDTTTGPPVPQQLELAGAFFVSQEPYAAGSAPIATRISHDGQPVRLAFGYPA</sequence>
<dbReference type="AlphaFoldDB" id="A0A4R2JHE8"/>